<name>A0A7S1IG84_9EUGL</name>
<organism evidence="1">
    <name type="scientific">Eutreptiella gymnastica</name>
    <dbReference type="NCBI Taxonomy" id="73025"/>
    <lineage>
        <taxon>Eukaryota</taxon>
        <taxon>Discoba</taxon>
        <taxon>Euglenozoa</taxon>
        <taxon>Euglenida</taxon>
        <taxon>Spirocuta</taxon>
        <taxon>Euglenophyceae</taxon>
        <taxon>Eutreptiales</taxon>
        <taxon>Eutreptiaceae</taxon>
        <taxon>Eutreptiella</taxon>
    </lineage>
</organism>
<sequence length="161" mass="17906">MADDGLTVVWGHESWTLYVGTHGSNRRGPIRHVVCGVPSCPQSHTDCTCRVAMEGRLADAFDAVYMYLAEAEGEETDALICTFDGTQRAPALVLAYIMRSGGRTLASAWHALRARWRFPCPDRTLFKGLMDLELLLNDSQKPSMDLDDWELLKKEQGLFGG</sequence>
<dbReference type="InterPro" id="IPR029021">
    <property type="entry name" value="Prot-tyrosine_phosphatase-like"/>
</dbReference>
<evidence type="ECO:0000313" key="1">
    <source>
        <dbReference type="EMBL" id="CAD9011494.1"/>
    </source>
</evidence>
<gene>
    <name evidence="1" type="ORF">EGYM00392_LOCUS22594</name>
</gene>
<dbReference type="AlphaFoldDB" id="A0A7S1IG84"/>
<protein>
    <submittedName>
        <fullName evidence="1">Uncharacterized protein</fullName>
    </submittedName>
</protein>
<dbReference type="SUPFAM" id="SSF52799">
    <property type="entry name" value="(Phosphotyrosine protein) phosphatases II"/>
    <property type="match status" value="1"/>
</dbReference>
<reference evidence="1" key="1">
    <citation type="submission" date="2021-01" db="EMBL/GenBank/DDBJ databases">
        <authorList>
            <person name="Corre E."/>
            <person name="Pelletier E."/>
            <person name="Niang G."/>
            <person name="Scheremetjew M."/>
            <person name="Finn R."/>
            <person name="Kale V."/>
            <person name="Holt S."/>
            <person name="Cochrane G."/>
            <person name="Meng A."/>
            <person name="Brown T."/>
            <person name="Cohen L."/>
        </authorList>
    </citation>
    <scope>NUCLEOTIDE SEQUENCE</scope>
    <source>
        <strain evidence="1">NIES-381</strain>
    </source>
</reference>
<dbReference type="EMBL" id="HBGA01060984">
    <property type="protein sequence ID" value="CAD9011494.1"/>
    <property type="molecule type" value="Transcribed_RNA"/>
</dbReference>
<accession>A0A7S1IG84</accession>
<proteinExistence type="predicted"/>
<dbReference type="Gene3D" id="3.90.190.10">
    <property type="entry name" value="Protein tyrosine phosphatase superfamily"/>
    <property type="match status" value="1"/>
</dbReference>